<dbReference type="GO" id="GO:0016740">
    <property type="term" value="F:transferase activity"/>
    <property type="evidence" value="ECO:0007669"/>
    <property type="project" value="UniProtKB-KW"/>
</dbReference>
<reference evidence="2 3" key="1">
    <citation type="submission" date="2017-06" db="EMBL/GenBank/DDBJ databases">
        <title>Draft genome sequence of a variant of Elsinoe murrayae.</title>
        <authorList>
            <person name="Cheng Q."/>
        </authorList>
    </citation>
    <scope>NUCLEOTIDE SEQUENCE [LARGE SCALE GENOMIC DNA]</scope>
    <source>
        <strain evidence="2 3">CQ-2017a</strain>
    </source>
</reference>
<dbReference type="PANTHER" id="PTHR38790">
    <property type="entry name" value="2EXR DOMAIN-CONTAINING PROTEIN-RELATED"/>
    <property type="match status" value="1"/>
</dbReference>
<protein>
    <submittedName>
        <fullName evidence="2">Histone acetyltransferase rtt109</fullName>
    </submittedName>
</protein>
<accession>A0A2K1QK91</accession>
<name>A0A2K1QK91_9PEZI</name>
<gene>
    <name evidence="2" type="ORF">CAC42_835</name>
</gene>
<comment type="caution">
    <text evidence="2">The sequence shown here is derived from an EMBL/GenBank/DDBJ whole genome shotgun (WGS) entry which is preliminary data.</text>
</comment>
<evidence type="ECO:0000256" key="1">
    <source>
        <dbReference type="SAM" id="MobiDB-lite"/>
    </source>
</evidence>
<keyword evidence="2" id="KW-0808">Transferase</keyword>
<dbReference type="EMBL" id="NKHZ01000070">
    <property type="protein sequence ID" value="PNS15576.1"/>
    <property type="molecule type" value="Genomic_DNA"/>
</dbReference>
<keyword evidence="3" id="KW-1185">Reference proteome</keyword>
<dbReference type="Proteomes" id="UP000243797">
    <property type="component" value="Unassembled WGS sequence"/>
</dbReference>
<dbReference type="AlphaFoldDB" id="A0A2K1QK91"/>
<evidence type="ECO:0000313" key="3">
    <source>
        <dbReference type="Proteomes" id="UP000243797"/>
    </source>
</evidence>
<organism evidence="2 3">
    <name type="scientific">Sphaceloma murrayae</name>
    <dbReference type="NCBI Taxonomy" id="2082308"/>
    <lineage>
        <taxon>Eukaryota</taxon>
        <taxon>Fungi</taxon>
        <taxon>Dikarya</taxon>
        <taxon>Ascomycota</taxon>
        <taxon>Pezizomycotina</taxon>
        <taxon>Dothideomycetes</taxon>
        <taxon>Dothideomycetidae</taxon>
        <taxon>Myriangiales</taxon>
        <taxon>Elsinoaceae</taxon>
        <taxon>Sphaceloma</taxon>
    </lineage>
</organism>
<dbReference type="InParanoid" id="A0A2K1QK91"/>
<feature type="region of interest" description="Disordered" evidence="1">
    <location>
        <begin position="1"/>
        <end position="36"/>
    </location>
</feature>
<sequence length="272" mass="30463">MPPKRSMVSSNRTSPSKRKRVTLIDPAGTPEPRATDASSKRPYLILLPPDIRAMIWDRVYKKAKRVIEVNDGKAKLKTTQPARNLLALPLIRKKITSEALHALYSRTAFVFTHFVAVTAFVAQLSVKANILDTITSLEIRAFIPVNGADIAGALSKLPNLSSLQLTLYGQMVSVIASQLAMAYHSIHDPVSRHIASLNEFHRDLHIARKKKGISSLVAIRVTLPWFPQLARKAERDLWQANVGASLPYKVEEAQNEWVRELDELAFITQCRQ</sequence>
<proteinExistence type="predicted"/>
<evidence type="ECO:0000313" key="2">
    <source>
        <dbReference type="EMBL" id="PNS15576.1"/>
    </source>
</evidence>